<keyword evidence="4" id="KW-1185">Reference proteome</keyword>
<evidence type="ECO:0000313" key="4">
    <source>
        <dbReference type="Proteomes" id="UP001154095"/>
    </source>
</evidence>
<dbReference type="Proteomes" id="UP001154095">
    <property type="component" value="Chromosome"/>
</dbReference>
<protein>
    <submittedName>
        <fullName evidence="2">Nucleotidyltransferase</fullName>
    </submittedName>
</protein>
<name>A0AAU9VDX8_9FIRM</name>
<gene>
    <name evidence="2" type="ORF">ERYAMS2_00437</name>
    <name evidence="3" type="ORF">ERYAMS_00147</name>
</gene>
<dbReference type="AlphaFoldDB" id="A0AAU9VDX8"/>
<sequence>MKDLTLVILAAGMGSRYGGLKQIDKFGKNGEAIIDFSIYDAIQAGFNKLVLIIREEHEAIFEAELVGKIRPFINVEYAFQSTSDVPAWFEGVEGREKPWGTTHALLAARNHVSGPFMIINADDYYGKAAFVEMARFLNEDVTDQQAAMMGYIVDNTITDNGTVTRGVCKNVDGFLTDIVETDGIKRTDKGVVGGPDETLIADGTQVSMNFWGFTPAIFDLMESKFETFLKEDVAKNPMKSEALLPNDVGSLINDGKLSVKILDTPDRWFGVTYQEDKPMVLAQFAKFQEDGTYPEKLWDKA</sequence>
<organism evidence="2 5">
    <name type="scientific">Erysipelothrix amsterdamensis</name>
    <dbReference type="NCBI Taxonomy" id="2929157"/>
    <lineage>
        <taxon>Bacteria</taxon>
        <taxon>Bacillati</taxon>
        <taxon>Bacillota</taxon>
        <taxon>Erysipelotrichia</taxon>
        <taxon>Erysipelotrichales</taxon>
        <taxon>Erysipelotrichaceae</taxon>
        <taxon>Erysipelothrix</taxon>
    </lineage>
</organism>
<dbReference type="EMBL" id="OW659477">
    <property type="protein sequence ID" value="CAH2760924.1"/>
    <property type="molecule type" value="Genomic_DNA"/>
</dbReference>
<evidence type="ECO:0000313" key="5">
    <source>
        <dbReference type="Proteomes" id="UP001154111"/>
    </source>
</evidence>
<dbReference type="EMBL" id="OW659496">
    <property type="protein sequence ID" value="CAH2760931.1"/>
    <property type="molecule type" value="Genomic_DNA"/>
</dbReference>
<evidence type="ECO:0000313" key="3">
    <source>
        <dbReference type="EMBL" id="CAH2760931.1"/>
    </source>
</evidence>
<dbReference type="SUPFAM" id="SSF53448">
    <property type="entry name" value="Nucleotide-diphospho-sugar transferases"/>
    <property type="match status" value="1"/>
</dbReference>
<reference evidence="2" key="1">
    <citation type="submission" date="2022-04" db="EMBL/GenBank/DDBJ databases">
        <authorList>
            <person name="Forde T."/>
        </authorList>
    </citation>
    <scope>NUCLEOTIDE SEQUENCE</scope>
    <source>
        <strain evidence="2">A18Y016a</strain>
        <strain evidence="3">A18Y020d</strain>
    </source>
</reference>
<accession>A0AAU9VDX8</accession>
<dbReference type="InterPro" id="IPR005835">
    <property type="entry name" value="NTP_transferase_dom"/>
</dbReference>
<proteinExistence type="predicted"/>
<evidence type="ECO:0000259" key="1">
    <source>
        <dbReference type="Pfam" id="PF00483"/>
    </source>
</evidence>
<dbReference type="InterPro" id="IPR029044">
    <property type="entry name" value="Nucleotide-diphossugar_trans"/>
</dbReference>
<evidence type="ECO:0000313" key="2">
    <source>
        <dbReference type="EMBL" id="CAH2760924.1"/>
    </source>
</evidence>
<dbReference type="RefSeq" id="WP_254007136.1">
    <property type="nucleotide sequence ID" value="NZ_OW659477.1"/>
</dbReference>
<dbReference type="Pfam" id="PF00483">
    <property type="entry name" value="NTP_transferase"/>
    <property type="match status" value="1"/>
</dbReference>
<dbReference type="Proteomes" id="UP001154111">
    <property type="component" value="Chromosome"/>
</dbReference>
<feature type="domain" description="Nucleotidyl transferase" evidence="1">
    <location>
        <begin position="7"/>
        <end position="173"/>
    </location>
</feature>
<dbReference type="Gene3D" id="3.90.550.10">
    <property type="entry name" value="Spore Coat Polysaccharide Biosynthesis Protein SpsA, Chain A"/>
    <property type="match status" value="1"/>
</dbReference>